<evidence type="ECO:0000313" key="8">
    <source>
        <dbReference type="Proteomes" id="UP000666369"/>
    </source>
</evidence>
<evidence type="ECO:0000259" key="6">
    <source>
        <dbReference type="Pfam" id="PF00724"/>
    </source>
</evidence>
<comment type="cofactor">
    <cofactor evidence="1">
        <name>FMN</name>
        <dbReference type="ChEBI" id="CHEBI:58210"/>
    </cofactor>
</comment>
<evidence type="ECO:0000256" key="2">
    <source>
        <dbReference type="ARBA" id="ARBA00022630"/>
    </source>
</evidence>
<reference evidence="8" key="2">
    <citation type="submission" date="2023-07" db="EMBL/GenBank/DDBJ databases">
        <title>Duganella aceri sp. nov., isolated from tree sap.</title>
        <authorList>
            <person name="Kim I.S."/>
        </authorList>
    </citation>
    <scope>NUCLEOTIDE SEQUENCE [LARGE SCALE GENOMIC DNA]</scope>
    <source>
        <strain evidence="8">SAP-35</strain>
    </source>
</reference>
<evidence type="ECO:0000256" key="4">
    <source>
        <dbReference type="ARBA" id="ARBA00022857"/>
    </source>
</evidence>
<sequence length="370" mass="39342">MSALFSPYQLGRLAMSNRIVVSPMCQYVAEDGRATSWHLVHLGGLAASGAAALVIEATAVEAAGRITPGDLGLWDATTEAALRPVVSAIRGVSGIKVILQLGHAGRKASSDAPWDGGRQLVPAVGGWTPSAPSALPHEETELPPIALDRRGMLRIRDAFVASAVRAVSLGVDGLELHAGHGYLLHQFLSPLANQRTDRYGGSLDNRMRFPLEVFDAVREALPLAMPLGIKLSATDWIDGGWDLDQSVTLARELKRRGVDWISVSSGGISPKQNIVAGPGYQVPFARRIGIDAGVTTIAVGLITEPRQADDIIASGAADFVALARAMLYDPRWAWHAAAALGATVEAPRPYWRAAPAAHAQLFHNTRFGSR</sequence>
<reference evidence="7 8" key="1">
    <citation type="submission" date="2020-01" db="EMBL/GenBank/DDBJ databases">
        <authorList>
            <person name="Lee S.D."/>
        </authorList>
    </citation>
    <scope>NUCLEOTIDE SEQUENCE [LARGE SCALE GENOMIC DNA]</scope>
    <source>
        <strain evidence="7 8">SAP-35</strain>
    </source>
</reference>
<protein>
    <submittedName>
        <fullName evidence="7">NADH:flavin oxidoreductase/NADH oxidase</fullName>
    </submittedName>
</protein>
<keyword evidence="2" id="KW-0285">Flavoprotein</keyword>
<name>A0ABX0FKU8_9BURK</name>
<dbReference type="Proteomes" id="UP000666369">
    <property type="component" value="Unassembled WGS sequence"/>
</dbReference>
<evidence type="ECO:0000256" key="3">
    <source>
        <dbReference type="ARBA" id="ARBA00022643"/>
    </source>
</evidence>
<accession>A0ABX0FKU8</accession>
<dbReference type="Pfam" id="PF00724">
    <property type="entry name" value="Oxidored_FMN"/>
    <property type="match status" value="1"/>
</dbReference>
<evidence type="ECO:0000256" key="1">
    <source>
        <dbReference type="ARBA" id="ARBA00001917"/>
    </source>
</evidence>
<dbReference type="Gene3D" id="3.20.20.70">
    <property type="entry name" value="Aldolase class I"/>
    <property type="match status" value="1"/>
</dbReference>
<dbReference type="InterPro" id="IPR013785">
    <property type="entry name" value="Aldolase_TIM"/>
</dbReference>
<dbReference type="PANTHER" id="PTHR43303">
    <property type="entry name" value="NADPH DEHYDROGENASE C23G7.10C-RELATED"/>
    <property type="match status" value="1"/>
</dbReference>
<organism evidence="7 8">
    <name type="scientific">Duganella aceris</name>
    <dbReference type="NCBI Taxonomy" id="2703883"/>
    <lineage>
        <taxon>Bacteria</taxon>
        <taxon>Pseudomonadati</taxon>
        <taxon>Pseudomonadota</taxon>
        <taxon>Betaproteobacteria</taxon>
        <taxon>Burkholderiales</taxon>
        <taxon>Oxalobacteraceae</taxon>
        <taxon>Telluria group</taxon>
        <taxon>Duganella</taxon>
    </lineage>
</organism>
<dbReference type="RefSeq" id="WP_166103156.1">
    <property type="nucleotide sequence ID" value="NZ_JAADJT010000005.1"/>
</dbReference>
<comment type="caution">
    <text evidence="7">The sequence shown here is derived from an EMBL/GenBank/DDBJ whole genome shotgun (WGS) entry which is preliminary data.</text>
</comment>
<dbReference type="CDD" id="cd02932">
    <property type="entry name" value="OYE_YqiM_FMN"/>
    <property type="match status" value="1"/>
</dbReference>
<dbReference type="InterPro" id="IPR001155">
    <property type="entry name" value="OxRdtase_FMN_N"/>
</dbReference>
<dbReference type="PANTHER" id="PTHR43303:SF4">
    <property type="entry name" value="NADPH DEHYDROGENASE C23G7.10C-RELATED"/>
    <property type="match status" value="1"/>
</dbReference>
<evidence type="ECO:0000313" key="7">
    <source>
        <dbReference type="EMBL" id="NGZ85084.1"/>
    </source>
</evidence>
<keyword evidence="3" id="KW-0288">FMN</keyword>
<keyword evidence="8" id="KW-1185">Reference proteome</keyword>
<evidence type="ECO:0000256" key="5">
    <source>
        <dbReference type="ARBA" id="ARBA00023002"/>
    </source>
</evidence>
<gene>
    <name evidence="7" type="ORF">GW587_12580</name>
</gene>
<keyword evidence="4" id="KW-0521">NADP</keyword>
<keyword evidence="5" id="KW-0560">Oxidoreductase</keyword>
<dbReference type="EMBL" id="JAADJT010000005">
    <property type="protein sequence ID" value="NGZ85084.1"/>
    <property type="molecule type" value="Genomic_DNA"/>
</dbReference>
<proteinExistence type="predicted"/>
<dbReference type="SUPFAM" id="SSF51395">
    <property type="entry name" value="FMN-linked oxidoreductases"/>
    <property type="match status" value="1"/>
</dbReference>
<dbReference type="InterPro" id="IPR044152">
    <property type="entry name" value="YqjM-like"/>
</dbReference>
<feature type="domain" description="NADH:flavin oxidoreductase/NADH oxidase N-terminal" evidence="6">
    <location>
        <begin position="4"/>
        <end position="337"/>
    </location>
</feature>